<name>A0ABP1DUN8_9APHY</name>
<protein>
    <recommendedName>
        <fullName evidence="1">Protein kinase domain-containing protein</fullName>
    </recommendedName>
</protein>
<dbReference type="SUPFAM" id="SSF56112">
    <property type="entry name" value="Protein kinase-like (PK-like)"/>
    <property type="match status" value="1"/>
</dbReference>
<dbReference type="InterPro" id="IPR011009">
    <property type="entry name" value="Kinase-like_dom_sf"/>
</dbReference>
<evidence type="ECO:0000259" key="1">
    <source>
        <dbReference type="PROSITE" id="PS50011"/>
    </source>
</evidence>
<dbReference type="SMART" id="SM00220">
    <property type="entry name" value="S_TKc"/>
    <property type="match status" value="1"/>
</dbReference>
<dbReference type="Pfam" id="PF00069">
    <property type="entry name" value="Pkinase"/>
    <property type="match status" value="1"/>
</dbReference>
<dbReference type="EMBL" id="OZ037949">
    <property type="protein sequence ID" value="CAL1711543.1"/>
    <property type="molecule type" value="Genomic_DNA"/>
</dbReference>
<organism evidence="2 3">
    <name type="scientific">Somion occarium</name>
    <dbReference type="NCBI Taxonomy" id="3059160"/>
    <lineage>
        <taxon>Eukaryota</taxon>
        <taxon>Fungi</taxon>
        <taxon>Dikarya</taxon>
        <taxon>Basidiomycota</taxon>
        <taxon>Agaricomycotina</taxon>
        <taxon>Agaricomycetes</taxon>
        <taxon>Polyporales</taxon>
        <taxon>Cerrenaceae</taxon>
        <taxon>Somion</taxon>
    </lineage>
</organism>
<proteinExistence type="predicted"/>
<evidence type="ECO:0000313" key="2">
    <source>
        <dbReference type="EMBL" id="CAL1711543.1"/>
    </source>
</evidence>
<dbReference type="PROSITE" id="PS50011">
    <property type="entry name" value="PROTEIN_KINASE_DOM"/>
    <property type="match status" value="1"/>
</dbReference>
<feature type="domain" description="Protein kinase" evidence="1">
    <location>
        <begin position="88"/>
        <end position="387"/>
    </location>
</feature>
<dbReference type="InterPro" id="IPR000719">
    <property type="entry name" value="Prot_kinase_dom"/>
</dbReference>
<gene>
    <name evidence="2" type="ORF">GFSPODELE1_LOCUS8387</name>
</gene>
<sequence length="387" mass="43680">MAPSRLALFAGSIATTLSLTFAIYYALTLSVPSTKRRRLRAKLPQTIFTWRRPDMLKMEEEDLWREVAGILRDAGLTSWKRSYFSILLSPTKYVLSSGFAYVTPTRVISDGLETMEELSAFEYQNTLSRAAQTAEGHAVIVRVVVIQDEGHEHSALLKRVATGPLSLLSNNHCLPLLREFCFEDIVFGVFPRAGGCLTEAFGYWAKNSVGDILDMILQALEGLSFLHELNIAHRDMFRPNLLIQWHPESLSTMVVPTSRPRVYIIDFEFSVEFASDCPVEDRVSIGNPICKWYPSTEYRRPVPPEVVAGKPYCPFKLDVWQLGTTFTHWSFETTIPAIDEVLEDMKLSDPAMRLSANEALMKLSKLVNNMSPDSLLIPPRFKLPGDP</sequence>
<evidence type="ECO:0000313" key="3">
    <source>
        <dbReference type="Proteomes" id="UP001497453"/>
    </source>
</evidence>
<keyword evidence="3" id="KW-1185">Reference proteome</keyword>
<dbReference type="Proteomes" id="UP001497453">
    <property type="component" value="Chromosome 6"/>
</dbReference>
<dbReference type="Gene3D" id="1.10.510.10">
    <property type="entry name" value="Transferase(Phosphotransferase) domain 1"/>
    <property type="match status" value="1"/>
</dbReference>
<reference evidence="3" key="1">
    <citation type="submission" date="2024-04" db="EMBL/GenBank/DDBJ databases">
        <authorList>
            <person name="Shaw F."/>
            <person name="Minotto A."/>
        </authorList>
    </citation>
    <scope>NUCLEOTIDE SEQUENCE [LARGE SCALE GENOMIC DNA]</scope>
</reference>
<accession>A0ABP1DUN8</accession>